<dbReference type="InterPro" id="IPR036681">
    <property type="entry name" value="PgpA-like_sf"/>
</dbReference>
<evidence type="ECO:0000259" key="2">
    <source>
        <dbReference type="Pfam" id="PF04608"/>
    </source>
</evidence>
<dbReference type="CDD" id="cd06971">
    <property type="entry name" value="PgpA"/>
    <property type="match status" value="1"/>
</dbReference>
<dbReference type="RefSeq" id="WP_025803694.1">
    <property type="nucleotide sequence ID" value="NZ_CP053842.1"/>
</dbReference>
<dbReference type="PIRSF" id="PIRSF006162">
    <property type="entry name" value="PgpA"/>
    <property type="match status" value="1"/>
</dbReference>
<evidence type="ECO:0000313" key="3">
    <source>
        <dbReference type="EMBL" id="QOQ86694.1"/>
    </source>
</evidence>
<feature type="transmembrane region" description="Helical" evidence="1">
    <location>
        <begin position="102"/>
        <end position="118"/>
    </location>
</feature>
<dbReference type="GO" id="GO:0008962">
    <property type="term" value="F:phosphatidylglycerophosphatase activity"/>
    <property type="evidence" value="ECO:0007669"/>
    <property type="project" value="InterPro"/>
</dbReference>
<name>A0A7M1LF53_9BACT</name>
<dbReference type="Pfam" id="PF04608">
    <property type="entry name" value="PgpA"/>
    <property type="match status" value="1"/>
</dbReference>
<feature type="domain" description="YutG/PgpA" evidence="2">
    <location>
        <begin position="11"/>
        <end position="157"/>
    </location>
</feature>
<evidence type="ECO:0000313" key="4">
    <source>
        <dbReference type="Proteomes" id="UP000594749"/>
    </source>
</evidence>
<keyword evidence="1" id="KW-1133">Transmembrane helix</keyword>
<proteinExistence type="predicted"/>
<organism evidence="3 4">
    <name type="scientific">Campylobacter corcagiensis</name>
    <dbReference type="NCBI Taxonomy" id="1448857"/>
    <lineage>
        <taxon>Bacteria</taxon>
        <taxon>Pseudomonadati</taxon>
        <taxon>Campylobacterota</taxon>
        <taxon>Epsilonproteobacteria</taxon>
        <taxon>Campylobacterales</taxon>
        <taxon>Campylobacteraceae</taxon>
        <taxon>Campylobacter</taxon>
    </lineage>
</organism>
<dbReference type="GO" id="GO:0006655">
    <property type="term" value="P:phosphatidylglycerol biosynthetic process"/>
    <property type="evidence" value="ECO:0007669"/>
    <property type="project" value="UniProtKB-UniPathway"/>
</dbReference>
<dbReference type="AlphaFoldDB" id="A0A7M1LF53"/>
<feature type="transmembrane region" description="Helical" evidence="1">
    <location>
        <begin position="35"/>
        <end position="58"/>
    </location>
</feature>
<keyword evidence="1" id="KW-0812">Transmembrane</keyword>
<protein>
    <submittedName>
        <fullName evidence="3">Phosphatidylglycerophosphatase A</fullName>
    </submittedName>
</protein>
<feature type="transmembrane region" description="Helical" evidence="1">
    <location>
        <begin position="139"/>
        <end position="162"/>
    </location>
</feature>
<dbReference type="UniPathway" id="UPA00084">
    <property type="reaction ID" value="UER00504"/>
</dbReference>
<dbReference type="PANTHER" id="PTHR36305:SF1">
    <property type="entry name" value="PHOSPHATIDYLGLYCEROPHOSPHATASE A"/>
    <property type="match status" value="1"/>
</dbReference>
<dbReference type="Proteomes" id="UP000594749">
    <property type="component" value="Chromosome"/>
</dbReference>
<reference evidence="3 4" key="1">
    <citation type="submission" date="2020-10" db="EMBL/GenBank/DDBJ databases">
        <title>Campylobacter and Helicobacter PacBio genomes.</title>
        <authorList>
            <person name="Lane C."/>
        </authorList>
    </citation>
    <scope>NUCLEOTIDE SEQUENCE [LARGE SCALE GENOMIC DNA]</scope>
    <source>
        <strain evidence="3 4">2016D-0077</strain>
    </source>
</reference>
<dbReference type="OrthoDB" id="9804091at2"/>
<feature type="transmembrane region" description="Helical" evidence="1">
    <location>
        <begin position="78"/>
        <end position="96"/>
    </location>
</feature>
<accession>A0A7M1LF53</accession>
<evidence type="ECO:0000256" key="1">
    <source>
        <dbReference type="SAM" id="Phobius"/>
    </source>
</evidence>
<dbReference type="EMBL" id="CP063078">
    <property type="protein sequence ID" value="QOQ86694.1"/>
    <property type="molecule type" value="Genomic_DNA"/>
</dbReference>
<dbReference type="PANTHER" id="PTHR36305">
    <property type="entry name" value="PHOSPHATIDYLGLYCEROPHOSPHATASE A"/>
    <property type="match status" value="1"/>
</dbReference>
<dbReference type="InterPro" id="IPR026037">
    <property type="entry name" value="PgpA"/>
</dbReference>
<dbReference type="SUPFAM" id="SSF101307">
    <property type="entry name" value="YutG-like"/>
    <property type="match status" value="1"/>
</dbReference>
<gene>
    <name evidence="3" type="ORF">IMC76_05555</name>
</gene>
<keyword evidence="1" id="KW-0472">Membrane</keyword>
<sequence length="171" mass="18430">MKFNSKTNKIILTFFGAGLLRPAPGTWGSLAGLIVALPIVKFLTLESLFLLAILFLLIGISETNKYEANGGEHDNSSIVIDEVVGIWITLSMGLAVTANNEKLSILACILSFVFFRAFDIKKPSIIGKIDRDVKGGYGVMLDDVVAGFFAGLGVLIVLGAMIKFGYSHLIF</sequence>
<dbReference type="InterPro" id="IPR007686">
    <property type="entry name" value="YutG/PgpA"/>
</dbReference>
<keyword evidence="4" id="KW-1185">Reference proteome</keyword>